<evidence type="ECO:0000256" key="1">
    <source>
        <dbReference type="SAM" id="Phobius"/>
    </source>
</evidence>
<keyword evidence="3" id="KW-1185">Reference proteome</keyword>
<feature type="transmembrane region" description="Helical" evidence="1">
    <location>
        <begin position="438"/>
        <end position="456"/>
    </location>
</feature>
<accession>A0A1U7LW58</accession>
<feature type="transmembrane region" description="Helical" evidence="1">
    <location>
        <begin position="385"/>
        <end position="402"/>
    </location>
</feature>
<keyword evidence="1" id="KW-0812">Transmembrane</keyword>
<feature type="transmembrane region" description="Helical" evidence="1">
    <location>
        <begin position="357"/>
        <end position="379"/>
    </location>
</feature>
<feature type="transmembrane region" description="Helical" evidence="1">
    <location>
        <begin position="46"/>
        <end position="63"/>
    </location>
</feature>
<organism evidence="2 3">
    <name type="scientific">Neolecta irregularis (strain DAH-3)</name>
    <dbReference type="NCBI Taxonomy" id="1198029"/>
    <lineage>
        <taxon>Eukaryota</taxon>
        <taxon>Fungi</taxon>
        <taxon>Dikarya</taxon>
        <taxon>Ascomycota</taxon>
        <taxon>Taphrinomycotina</taxon>
        <taxon>Neolectales</taxon>
        <taxon>Neolectaceae</taxon>
        <taxon>Neolecta</taxon>
    </lineage>
</organism>
<proteinExistence type="predicted"/>
<keyword evidence="1" id="KW-0472">Membrane</keyword>
<gene>
    <name evidence="2" type="ORF">NEOLI_000668</name>
</gene>
<dbReference type="PANTHER" id="PTHR12459">
    <property type="entry name" value="TRANSMEMBRANE PROTEIN 135-RELATED"/>
    <property type="match status" value="1"/>
</dbReference>
<evidence type="ECO:0000313" key="2">
    <source>
        <dbReference type="EMBL" id="OLL26741.1"/>
    </source>
</evidence>
<dbReference type="OMA" id="ERPWWFG"/>
<dbReference type="Proteomes" id="UP000186594">
    <property type="component" value="Unassembled WGS sequence"/>
</dbReference>
<name>A0A1U7LW58_NEOID</name>
<protein>
    <recommendedName>
        <fullName evidence="4">Transmembrane protein 135 N-terminal domain-containing protein</fullName>
    </recommendedName>
</protein>
<keyword evidence="1" id="KW-1133">Transmembrane helix</keyword>
<sequence length="492" mass="54897">MTRSLVTFLLSPKEYASICKSGLSKHSHDSDSPSAAKFRSACRSFTAAYALTLAIDVAIPASLGKQGIKELLRKAQKNAIRSGLSFAGVFLSHPILLAFLIRFRQKLVQRRGRPSPCKSLRYFQSLCSTEYFPPIVAGVLSGTALAIHPPGNRRVSIAIYLFTKAVESFYKFMGAEGYLPNLPWWFGSWMMAPFASSQLLHAMFFDGDCFPNSFKSFIFGFSNSYVKKRPADYPAHLAWPDGDTIIKNIAEISRKNYPKFKSPVLRPGASTVPLVFEEISPILNLAHPSITYLSCASLHPDNPSCTKTLLEFCARQLVPVSKFMFVFYTCLGLLRYERVKKDPLSFIMLTAQKIAGVSAFVTFGFGTCWASVCAFQRILPDNFLPRWRFHLAGFIGGLFAFLDREHGKSRVDSLVRLSLASSWKIVEKRHKKINLKHVDVYLFAASLGIIMALFQSSPSAFSDSLTRKSLNVLCGNSWVDPVKVANRNNKAE</sequence>
<dbReference type="EMBL" id="LXFE01000149">
    <property type="protein sequence ID" value="OLL26741.1"/>
    <property type="molecule type" value="Genomic_DNA"/>
</dbReference>
<comment type="caution">
    <text evidence="2">The sequence shown here is derived from an EMBL/GenBank/DDBJ whole genome shotgun (WGS) entry which is preliminary data.</text>
</comment>
<reference evidence="2 3" key="1">
    <citation type="submission" date="2016-04" db="EMBL/GenBank/DDBJ databases">
        <title>Evolutionary innovation and constraint leading to complex multicellularity in the Ascomycota.</title>
        <authorList>
            <person name="Cisse O."/>
            <person name="Nguyen A."/>
            <person name="Hewitt D.A."/>
            <person name="Jedd G."/>
            <person name="Stajich J.E."/>
        </authorList>
    </citation>
    <scope>NUCLEOTIDE SEQUENCE [LARGE SCALE GENOMIC DNA]</scope>
    <source>
        <strain evidence="2 3">DAH-3</strain>
    </source>
</reference>
<evidence type="ECO:0000313" key="3">
    <source>
        <dbReference type="Proteomes" id="UP000186594"/>
    </source>
</evidence>
<dbReference type="AlphaFoldDB" id="A0A1U7LW58"/>
<dbReference type="PANTHER" id="PTHR12459:SF19">
    <property type="entry name" value="TRANSMEMBRANE PROTEIN 135 N-TERMINAL DOMAIN-CONTAINING PROTEIN"/>
    <property type="match status" value="1"/>
</dbReference>
<dbReference type="OrthoDB" id="291792at2759"/>
<dbReference type="InterPro" id="IPR026749">
    <property type="entry name" value="Tmem135"/>
</dbReference>
<feature type="transmembrane region" description="Helical" evidence="1">
    <location>
        <begin position="84"/>
        <end position="103"/>
    </location>
</feature>
<evidence type="ECO:0008006" key="4">
    <source>
        <dbReference type="Google" id="ProtNLM"/>
    </source>
</evidence>